<evidence type="ECO:0000313" key="3">
    <source>
        <dbReference type="Proteomes" id="UP001295684"/>
    </source>
</evidence>
<dbReference type="Proteomes" id="UP001295684">
    <property type="component" value="Unassembled WGS sequence"/>
</dbReference>
<keyword evidence="1" id="KW-0812">Transmembrane</keyword>
<dbReference type="EMBL" id="CAMPGE010006077">
    <property type="protein sequence ID" value="CAI2364921.1"/>
    <property type="molecule type" value="Genomic_DNA"/>
</dbReference>
<keyword evidence="1" id="KW-1133">Transmembrane helix</keyword>
<feature type="transmembrane region" description="Helical" evidence="1">
    <location>
        <begin position="26"/>
        <end position="50"/>
    </location>
</feature>
<reference evidence="2" key="1">
    <citation type="submission" date="2023-07" db="EMBL/GenBank/DDBJ databases">
        <authorList>
            <consortium name="AG Swart"/>
            <person name="Singh M."/>
            <person name="Singh A."/>
            <person name="Seah K."/>
            <person name="Emmerich C."/>
        </authorList>
    </citation>
    <scope>NUCLEOTIDE SEQUENCE</scope>
    <source>
        <strain evidence="2">DP1</strain>
    </source>
</reference>
<name>A0AAD1XBJ5_EUPCR</name>
<organism evidence="2 3">
    <name type="scientific">Euplotes crassus</name>
    <dbReference type="NCBI Taxonomy" id="5936"/>
    <lineage>
        <taxon>Eukaryota</taxon>
        <taxon>Sar</taxon>
        <taxon>Alveolata</taxon>
        <taxon>Ciliophora</taxon>
        <taxon>Intramacronucleata</taxon>
        <taxon>Spirotrichea</taxon>
        <taxon>Hypotrichia</taxon>
        <taxon>Euplotida</taxon>
        <taxon>Euplotidae</taxon>
        <taxon>Moneuplotes</taxon>
    </lineage>
</organism>
<dbReference type="AlphaFoldDB" id="A0AAD1XBJ5"/>
<sequence>MSSDNGCDNCKIDGVCQSKERCQRPIWLASIIVAAIILLIVTAVLLRYLCRQKKVKEDLKELVKYKKMIKKAGAKNKSTPRNLHSQFNSQSIENEVHHSTILNRTHNELMLTGKGKERPRDIPTIFEDNEQINIGQTYENRNTILCFENQGELNTIQTSKMYNSDILFTNPKFGHPRIKPWAKHPTKKGVKILNEDLKIFEKESREESKHRSDQTLSELHHSNEDYNHMCMINVDRSNNIFERRESLHSDLEENKSRI</sequence>
<gene>
    <name evidence="2" type="ORF">ECRASSUSDP1_LOCUS6271</name>
</gene>
<evidence type="ECO:0000313" key="2">
    <source>
        <dbReference type="EMBL" id="CAI2364921.1"/>
    </source>
</evidence>
<comment type="caution">
    <text evidence="2">The sequence shown here is derived from an EMBL/GenBank/DDBJ whole genome shotgun (WGS) entry which is preliminary data.</text>
</comment>
<keyword evidence="1" id="KW-0472">Membrane</keyword>
<evidence type="ECO:0000256" key="1">
    <source>
        <dbReference type="SAM" id="Phobius"/>
    </source>
</evidence>
<proteinExistence type="predicted"/>
<protein>
    <submittedName>
        <fullName evidence="2">Uncharacterized protein</fullName>
    </submittedName>
</protein>
<accession>A0AAD1XBJ5</accession>
<keyword evidence="3" id="KW-1185">Reference proteome</keyword>